<feature type="domain" description="Integrase catalytic" evidence="4">
    <location>
        <begin position="240"/>
        <end position="406"/>
    </location>
</feature>
<dbReference type="InterPro" id="IPR043502">
    <property type="entry name" value="DNA/RNA_pol_sf"/>
</dbReference>
<dbReference type="GO" id="GO:0003964">
    <property type="term" value="F:RNA-directed DNA polymerase activity"/>
    <property type="evidence" value="ECO:0007669"/>
    <property type="project" value="UniProtKB-KW"/>
</dbReference>
<dbReference type="PROSITE" id="PS50994">
    <property type="entry name" value="INTEGRASE"/>
    <property type="match status" value="1"/>
</dbReference>
<dbReference type="Pfam" id="PF00665">
    <property type="entry name" value="rve"/>
    <property type="match status" value="1"/>
</dbReference>
<dbReference type="PANTHER" id="PTHR42648:SF31">
    <property type="entry name" value="RNA-DIRECTED DNA POLYMERASE"/>
    <property type="match status" value="1"/>
</dbReference>
<evidence type="ECO:0000313" key="5">
    <source>
        <dbReference type="EMBL" id="GJT30079.1"/>
    </source>
</evidence>
<evidence type="ECO:0000259" key="4">
    <source>
        <dbReference type="PROSITE" id="PS50994"/>
    </source>
</evidence>
<name>A0ABQ5CTK8_9ASTR</name>
<dbReference type="InterPro" id="IPR013103">
    <property type="entry name" value="RVT_2"/>
</dbReference>
<dbReference type="PANTHER" id="PTHR42648">
    <property type="entry name" value="TRANSPOSASE, PUTATIVE-RELATED"/>
    <property type="match status" value="1"/>
</dbReference>
<dbReference type="InterPro" id="IPR057670">
    <property type="entry name" value="SH3_retrovirus"/>
</dbReference>
<feature type="region of interest" description="Disordered" evidence="3">
    <location>
        <begin position="498"/>
        <end position="583"/>
    </location>
</feature>
<dbReference type="InterPro" id="IPR036397">
    <property type="entry name" value="RNaseH_sf"/>
</dbReference>
<evidence type="ECO:0000313" key="6">
    <source>
        <dbReference type="Proteomes" id="UP001151760"/>
    </source>
</evidence>
<dbReference type="SUPFAM" id="SSF53098">
    <property type="entry name" value="Ribonuclease H-like"/>
    <property type="match status" value="1"/>
</dbReference>
<dbReference type="Gene3D" id="3.30.420.10">
    <property type="entry name" value="Ribonuclease H-like superfamily/Ribonuclease H"/>
    <property type="match status" value="1"/>
</dbReference>
<dbReference type="InterPro" id="IPR001584">
    <property type="entry name" value="Integrase_cat-core"/>
</dbReference>
<dbReference type="Pfam" id="PF13976">
    <property type="entry name" value="gag_pre-integrs"/>
    <property type="match status" value="1"/>
</dbReference>
<dbReference type="Pfam" id="PF25597">
    <property type="entry name" value="SH3_retrovirus"/>
    <property type="match status" value="1"/>
</dbReference>
<proteinExistence type="predicted"/>
<organism evidence="5 6">
    <name type="scientific">Tanacetum coccineum</name>
    <dbReference type="NCBI Taxonomy" id="301880"/>
    <lineage>
        <taxon>Eukaryota</taxon>
        <taxon>Viridiplantae</taxon>
        <taxon>Streptophyta</taxon>
        <taxon>Embryophyta</taxon>
        <taxon>Tracheophyta</taxon>
        <taxon>Spermatophyta</taxon>
        <taxon>Magnoliopsida</taxon>
        <taxon>eudicotyledons</taxon>
        <taxon>Gunneridae</taxon>
        <taxon>Pentapetalae</taxon>
        <taxon>asterids</taxon>
        <taxon>campanulids</taxon>
        <taxon>Asterales</taxon>
        <taxon>Asteraceae</taxon>
        <taxon>Asteroideae</taxon>
        <taxon>Anthemideae</taxon>
        <taxon>Anthemidinae</taxon>
        <taxon>Tanacetum</taxon>
    </lineage>
</organism>
<evidence type="ECO:0000256" key="3">
    <source>
        <dbReference type="SAM" id="MobiDB-lite"/>
    </source>
</evidence>
<keyword evidence="2" id="KW-0378">Hydrolase</keyword>
<reference evidence="5" key="1">
    <citation type="journal article" date="2022" name="Int. J. Mol. Sci.">
        <title>Draft Genome of Tanacetum Coccineum: Genomic Comparison of Closely Related Tanacetum-Family Plants.</title>
        <authorList>
            <person name="Yamashiro T."/>
            <person name="Shiraishi A."/>
            <person name="Nakayama K."/>
            <person name="Satake H."/>
        </authorList>
    </citation>
    <scope>NUCLEOTIDE SEQUENCE</scope>
</reference>
<keyword evidence="5" id="KW-0695">RNA-directed DNA polymerase</keyword>
<dbReference type="InterPro" id="IPR025724">
    <property type="entry name" value="GAG-pre-integrase_dom"/>
</dbReference>
<keyword evidence="6" id="KW-1185">Reference proteome</keyword>
<accession>A0ABQ5CTK8</accession>
<dbReference type="EMBL" id="BQNB010014594">
    <property type="protein sequence ID" value="GJT30079.1"/>
    <property type="molecule type" value="Genomic_DNA"/>
</dbReference>
<keyword evidence="1" id="KW-0479">Metal-binding</keyword>
<dbReference type="Proteomes" id="UP001151760">
    <property type="component" value="Unassembled WGS sequence"/>
</dbReference>
<reference evidence="5" key="2">
    <citation type="submission" date="2022-01" db="EMBL/GenBank/DDBJ databases">
        <authorList>
            <person name="Yamashiro T."/>
            <person name="Shiraishi A."/>
            <person name="Satake H."/>
            <person name="Nakayama K."/>
        </authorList>
    </citation>
    <scope>NUCLEOTIDE SEQUENCE</scope>
</reference>
<evidence type="ECO:0000256" key="1">
    <source>
        <dbReference type="ARBA" id="ARBA00022723"/>
    </source>
</evidence>
<dbReference type="CDD" id="cd09272">
    <property type="entry name" value="RNase_HI_RT_Ty1"/>
    <property type="match status" value="1"/>
</dbReference>
<protein>
    <submittedName>
        <fullName evidence="5">RNA-directed DNA polymerase</fullName>
    </submittedName>
</protein>
<dbReference type="InterPro" id="IPR039537">
    <property type="entry name" value="Retrotran_Ty1/copia-like"/>
</dbReference>
<dbReference type="Pfam" id="PF07727">
    <property type="entry name" value="RVT_2"/>
    <property type="match status" value="1"/>
</dbReference>
<dbReference type="InterPro" id="IPR012337">
    <property type="entry name" value="RNaseH-like_sf"/>
</dbReference>
<gene>
    <name evidence="5" type="ORF">Tco_0910354</name>
</gene>
<evidence type="ECO:0000256" key="2">
    <source>
        <dbReference type="ARBA" id="ARBA00022801"/>
    </source>
</evidence>
<sequence length="1115" mass="126514">MQKLLNLINDSTSGNTQANMAGRVSFFNGNAFFNVNFSKFYCGNTKFLVKTITLGWIIDSGVNQHLTTSTIGMTNVVDISNLNITVDHPNGTVATISHIGDLRLFNNVILHDVLVVPGYCVSLLSVNKLIKDGKLFFGFDEDKCYIQDLDKGITLGTSSESGGLYLFDDFKNKSLGNVNTVMAFNVSIDLWHSRLGHPADQVLNVLKYDLNLSKNTSVSACETCHRAKQTREPFPLSDHKSVNPGELVHLDLWGPYKVSSREGFRYFLTIMDDYSRAVWTYLLKTKDEVFDCIVNFIKLIHNQFNAKIKTFRSDNGTEFVNKKMFSLLADLGIIHHTSCPHTPQQNGIAERKHRHLLNVARSLMFQGGIPLNFWSDCILTAVYLINRLPSFVLSGRPSYELLHNKKPNLSHLKCFGCLCFSTILNNSDKLTSRSEKCVFIGYSYVKKAYKLFSLDNRRVLFSRDVKFYETVFPFKMKNTKRNDLADVDYTNDAELVTFFDNQTKPRPNDDERATPCEEGGVHSDFDAAPMQHPEENSATHIGDNILSKGNFQDESPVHNDIVSSGDNSEEEQPNVRRSSRPSRFPAKFNDFMLDSNLKYGIEKHDARWVEAMNNEIEALIRNNTWTITDLPIGRKAIDNKWLYKIKYKSTGHVDKFKARVVAKGFSQKEGIDFDETFSPVVKMVTIRCLICIVVSNDWPLFQLDVNNAFLYGDLNEDIYMSLPLGFECADKNKVCKLNKALYGLKQAPRQWNAKLTTVLAEHGFVQIKYDYSLYLKHTNEVFVAILVYVDDFIITGNSLDEIKKFKVYLKSKFMIKDLGVMKYFLGIEVLDNANGICMTQRKYCLELIHEFGLLAAKPVTTPLPENCVLAVDESESDKFLKNIFEYQKLLGKLIYLTHTRPDISYAALEFKSIRTKKLKLSCFTDSDWAKCLRTRKSVSGYCVFLGRSLVSWKSKKQATVSRSSAEAEYRCMASATCEVMWITNLLKDLCIKNLLPVNLYSDSSSAIQIAANPVFHERTKHFEVDVHFIREKVQDGVINTLKVASADQTADLFTKGHGTAQHLKLCKQLSLVNMFGKSSLLLLLNLKGSFCQVVEVADGLMEWTEGMLGFIHIRP</sequence>
<feature type="compositionally biased region" description="Basic and acidic residues" evidence="3">
    <location>
        <begin position="506"/>
        <end position="525"/>
    </location>
</feature>
<comment type="caution">
    <text evidence="5">The sequence shown here is derived from an EMBL/GenBank/DDBJ whole genome shotgun (WGS) entry which is preliminary data.</text>
</comment>
<keyword evidence="5" id="KW-0808">Transferase</keyword>
<dbReference type="SUPFAM" id="SSF56672">
    <property type="entry name" value="DNA/RNA polymerases"/>
    <property type="match status" value="1"/>
</dbReference>
<keyword evidence="5" id="KW-0548">Nucleotidyltransferase</keyword>